<protein>
    <submittedName>
        <fullName evidence="1">Uncharacterized protein</fullName>
    </submittedName>
</protein>
<name>A0A8J7HTD4_9NOST</name>
<reference evidence="1 2" key="1">
    <citation type="journal article" date="2021" name="Int. J. Syst. Evol. Microbiol.">
        <title>Amazonocrinis nigriterrae gen. nov., sp. nov., Atlanticothrix silvestris gen. nov., sp. nov. and Dendronalium phyllosphericum gen. nov., sp. nov., nostocacean cyanobacteria from Brazilian environments.</title>
        <authorList>
            <person name="Alvarenga D.O."/>
            <person name="Andreote A.P.D."/>
            <person name="Branco L.H.Z."/>
            <person name="Delbaje E."/>
            <person name="Cruz R.B."/>
            <person name="Varani A.M."/>
            <person name="Fiore M.F."/>
        </authorList>
    </citation>
    <scope>NUCLEOTIDE SEQUENCE [LARGE SCALE GENOMIC DNA]</scope>
    <source>
        <strain evidence="1 2">CENA67</strain>
    </source>
</reference>
<keyword evidence="2" id="KW-1185">Reference proteome</keyword>
<dbReference type="Proteomes" id="UP000632766">
    <property type="component" value="Unassembled WGS sequence"/>
</dbReference>
<organism evidence="1 2">
    <name type="scientific">Amazonocrinis nigriterrae CENA67</name>
    <dbReference type="NCBI Taxonomy" id="2794033"/>
    <lineage>
        <taxon>Bacteria</taxon>
        <taxon>Bacillati</taxon>
        <taxon>Cyanobacteriota</taxon>
        <taxon>Cyanophyceae</taxon>
        <taxon>Nostocales</taxon>
        <taxon>Nostocaceae</taxon>
        <taxon>Amazonocrinis</taxon>
        <taxon>Amazonocrinis nigriterrae</taxon>
    </lineage>
</organism>
<sequence length="715" mass="82070">MAAAEDILTQKILDLLLKQPEGLEVEEISNYLQAEDSDISPRGVRNILNKLVKEEKLKKNKKIQNEGRGKPPYIYFHPSKFPYDSVLGAIPEIKDYTIQTKSDVEEDDLEPDERQSQEQGRSVLERIAASHLQEEAYARAVIDTAYNLAQENPIDLLIKMTQWVVNDINQKGEEIQQLLDREVFEEAKRKADQLDYQIGWSRRYFQLFWRLDSSKAGIKGTLDLPLRFTQFKRGKRAFLDEPEARKILHKRIFGDKIIECWSKKTKPDKGVAGTDASVADIFLTQNPGSFIPRQPIIVTTSASALISKTDQEYQDFDISPDYLREYDDYQAARNGLVLAPALMNSIGTDRFKHSRMAAMELRQYVADFRIATGEARWRPLGDAPELGYKPNPSLIIRDGRVFPLVHRLGDYEDDTLYGQIVRNQIQKFVSVIHNTIFSPFGEIVYSGAVKIPQMSWLAPLVFWYLYNKKVQVNRKIVVTSEDVYKSPFADTAVSHLLFLGVAKHLQNFSPDILFTTCRVLRRFSDIALVETSLPVIIESEMGQPRLLQENNREDWQEFIEQHLENKQKQYQEPVLDETDYEPFLYLCTRIGAFMCYAAPTSAYQPIVTDDGGAGHFLIPRLEVAVDLHHQDSYERNLDKMLSWLAKGNWELDYAHTQSGFNSGDEQNSLPILVPSVTLIAHEAATFSSSKFREEVQDEIRDLIAELKRRVTKGSW</sequence>
<gene>
    <name evidence="1" type="ORF">I8748_24725</name>
</gene>
<accession>A0A8J7HTD4</accession>
<dbReference type="EMBL" id="JAECZC010000059">
    <property type="protein sequence ID" value="MBH8565347.1"/>
    <property type="molecule type" value="Genomic_DNA"/>
</dbReference>
<evidence type="ECO:0000313" key="1">
    <source>
        <dbReference type="EMBL" id="MBH8565347.1"/>
    </source>
</evidence>
<dbReference type="AlphaFoldDB" id="A0A8J7HTD4"/>
<evidence type="ECO:0000313" key="2">
    <source>
        <dbReference type="Proteomes" id="UP000632766"/>
    </source>
</evidence>
<dbReference type="RefSeq" id="WP_198127146.1">
    <property type="nucleotide sequence ID" value="NZ_JAECZC010000059.1"/>
</dbReference>
<proteinExistence type="predicted"/>
<comment type="caution">
    <text evidence="1">The sequence shown here is derived from an EMBL/GenBank/DDBJ whole genome shotgun (WGS) entry which is preliminary data.</text>
</comment>